<dbReference type="AlphaFoldDB" id="A0A5N8XY08"/>
<gene>
    <name evidence="1" type="ORF">FNH08_45575</name>
</gene>
<dbReference type="RefSeq" id="WP_152777486.1">
    <property type="nucleotide sequence ID" value="NZ_VJZC01000731.1"/>
</dbReference>
<evidence type="ECO:0000313" key="2">
    <source>
        <dbReference type="Proteomes" id="UP000400924"/>
    </source>
</evidence>
<evidence type="ECO:0000313" key="1">
    <source>
        <dbReference type="EMBL" id="MPY64172.1"/>
    </source>
</evidence>
<name>A0A5N8XY08_9ACTN</name>
<keyword evidence="2" id="KW-1185">Reference proteome</keyword>
<reference evidence="1 2" key="1">
    <citation type="submission" date="2019-07" db="EMBL/GenBank/DDBJ databases">
        <title>New species of Amycolatopsis and Streptomyces.</title>
        <authorList>
            <person name="Duangmal K."/>
            <person name="Teo W.F.A."/>
            <person name="Lipun K."/>
        </authorList>
    </citation>
    <scope>NUCLEOTIDE SEQUENCE [LARGE SCALE GENOMIC DNA]</scope>
    <source>
        <strain evidence="1 2">NBRC 106415</strain>
    </source>
</reference>
<dbReference type="Proteomes" id="UP000400924">
    <property type="component" value="Unassembled WGS sequence"/>
</dbReference>
<dbReference type="OrthoDB" id="3431428at2"/>
<sequence length="118" mass="13230">MSAQPVHHEGPIIPMPPLTRDALREAVKRVGLVNLPQFDLEAGRAFDQASQTGSTAPLQLFLRRWGVFVAIERDPGRAARLREAERVSQDDTVGESEFRAAMAEVNRILREAERELEI</sequence>
<proteinExistence type="predicted"/>
<organism evidence="1 2">
    <name type="scientific">Streptomyces spongiae</name>
    <dbReference type="NCBI Taxonomy" id="565072"/>
    <lineage>
        <taxon>Bacteria</taxon>
        <taxon>Bacillati</taxon>
        <taxon>Actinomycetota</taxon>
        <taxon>Actinomycetes</taxon>
        <taxon>Kitasatosporales</taxon>
        <taxon>Streptomycetaceae</taxon>
        <taxon>Streptomyces</taxon>
    </lineage>
</organism>
<comment type="caution">
    <text evidence="1">The sequence shown here is derived from an EMBL/GenBank/DDBJ whole genome shotgun (WGS) entry which is preliminary data.</text>
</comment>
<protein>
    <submittedName>
        <fullName evidence="1">Uncharacterized protein</fullName>
    </submittedName>
</protein>
<accession>A0A5N8XY08</accession>
<dbReference type="EMBL" id="VJZC01000731">
    <property type="protein sequence ID" value="MPY64172.1"/>
    <property type="molecule type" value="Genomic_DNA"/>
</dbReference>